<dbReference type="EMBL" id="CGIH01000010">
    <property type="protein sequence ID" value="CFX21225.1"/>
    <property type="molecule type" value="Genomic_DNA"/>
</dbReference>
<dbReference type="Proteomes" id="UP000045545">
    <property type="component" value="Unassembled WGS sequence"/>
</dbReference>
<dbReference type="OrthoDB" id="1955035at2"/>
<dbReference type="AlphaFoldDB" id="A0A0E4C809"/>
<dbReference type="InterPro" id="IPR054055">
    <property type="entry name" value="YpzH"/>
</dbReference>
<dbReference type="Pfam" id="PF21835">
    <property type="entry name" value="YIEGIA_cap"/>
    <property type="match status" value="1"/>
</dbReference>
<reference evidence="1 2" key="1">
    <citation type="submission" date="2015-03" db="EMBL/GenBank/DDBJ databases">
        <authorList>
            <person name="Murphy D."/>
        </authorList>
    </citation>
    <scope>NUCLEOTIDE SEQUENCE [LARGE SCALE GENOMIC DNA]</scope>
    <source>
        <strain evidence="1 2">OL-4</strain>
    </source>
</reference>
<keyword evidence="2" id="KW-1185">Reference proteome</keyword>
<protein>
    <submittedName>
        <fullName evidence="1">Uncharacterized</fullName>
    </submittedName>
</protein>
<evidence type="ECO:0000313" key="2">
    <source>
        <dbReference type="Proteomes" id="UP000045545"/>
    </source>
</evidence>
<dbReference type="RefSeq" id="WP_046496060.1">
    <property type="nucleotide sequence ID" value="NZ_CGIH01000010.1"/>
</dbReference>
<accession>A0A0E4C809</accession>
<organism evidence="1 2">
    <name type="scientific">Syntrophomonas zehnderi OL-4</name>
    <dbReference type="NCBI Taxonomy" id="690567"/>
    <lineage>
        <taxon>Bacteria</taxon>
        <taxon>Bacillati</taxon>
        <taxon>Bacillota</taxon>
        <taxon>Clostridia</taxon>
        <taxon>Eubacteriales</taxon>
        <taxon>Syntrophomonadaceae</taxon>
        <taxon>Syntrophomonas</taxon>
    </lineage>
</organism>
<name>A0A0E4C809_9FIRM</name>
<evidence type="ECO:0000313" key="1">
    <source>
        <dbReference type="EMBL" id="CFX21225.1"/>
    </source>
</evidence>
<dbReference type="STRING" id="690567.792"/>
<proteinExistence type="predicted"/>
<sequence length="65" mass="7128">MDNNIDNDTIVAVVAMDEEKVSSGDSPVFLAKNAEEQERLCLLLSRIMGGVAHDLENGVYIIVKH</sequence>
<gene>
    <name evidence="1" type="ORF">792</name>
</gene>